<keyword evidence="5" id="KW-0809">Transit peptide</keyword>
<keyword evidence="8" id="KW-0472">Membrane</keyword>
<sequence>MLSRRLATQSRGYATKVSAKDFPGKVSTLTIKVNAGSRYATKDGISHLLSRFNFQNTTARSALRLTRESELLGGEFSSTIDRDSIYLSAKFLKEGLPYYVNALSDVLYKTSFKPHEFPEVVLPAAKYDLSKANASPIFKADELLHSLSFRNGLGNPLYYDGVQKISLEEIKEFANKVYTKENIEVIGSGINEADLNKFISESSLAQLPTGSSLSSSSVPKFYQGAESRIRASGESVAAIAVPVKTEEFATFEVFSAYLTSALSDVVVSDAKLNKYSQAGLFTLFVKGDASQVSENIKKVALLLKSGVDISSASGLASTKLALASEASVVPHQVDVSKVKDFKLGKFNYVAIGDINNLPFADEL</sequence>
<dbReference type="AlphaFoldDB" id="A0A9P8TAS2"/>
<comment type="subcellular location">
    <subcellularLocation>
        <location evidence="1">Mitochondrion inner membrane</location>
        <topology evidence="1">Peripheral membrane protein</topology>
        <orientation evidence="1">Matrix side</orientation>
    </subcellularLocation>
</comment>
<evidence type="ECO:0000256" key="7">
    <source>
        <dbReference type="ARBA" id="ARBA00023128"/>
    </source>
</evidence>
<reference evidence="16" key="1">
    <citation type="journal article" date="2021" name="Open Biol.">
        <title>Shared evolutionary footprints suggest mitochondrial oxidative damage underlies multiple complex I losses in fungi.</title>
        <authorList>
            <person name="Schikora-Tamarit M.A."/>
            <person name="Marcet-Houben M."/>
            <person name="Nosek J."/>
            <person name="Gabaldon T."/>
        </authorList>
    </citation>
    <scope>NUCLEOTIDE SEQUENCE</scope>
    <source>
        <strain evidence="16">CBS6341</strain>
    </source>
</reference>
<dbReference type="Proteomes" id="UP000769528">
    <property type="component" value="Unassembled WGS sequence"/>
</dbReference>
<keyword evidence="2" id="KW-0813">Transport</keyword>
<evidence type="ECO:0000256" key="10">
    <source>
        <dbReference type="ARBA" id="ARBA00040751"/>
    </source>
</evidence>
<dbReference type="FunFam" id="3.30.830.10:FF:000021">
    <property type="entry name" value="Cytochrome b-c1 complex subunit 2"/>
    <property type="match status" value="1"/>
</dbReference>
<dbReference type="InterPro" id="IPR011249">
    <property type="entry name" value="Metalloenz_LuxS/M16"/>
</dbReference>
<dbReference type="GO" id="GO:0005743">
    <property type="term" value="C:mitochondrial inner membrane"/>
    <property type="evidence" value="ECO:0007669"/>
    <property type="project" value="UniProtKB-SubCell"/>
</dbReference>
<evidence type="ECO:0000313" key="17">
    <source>
        <dbReference type="Proteomes" id="UP000769528"/>
    </source>
</evidence>
<evidence type="ECO:0000256" key="11">
    <source>
        <dbReference type="ARBA" id="ARBA00041372"/>
    </source>
</evidence>
<evidence type="ECO:0000256" key="9">
    <source>
        <dbReference type="ARBA" id="ARBA00038146"/>
    </source>
</evidence>
<dbReference type="EMBL" id="JAEUBF010001113">
    <property type="protein sequence ID" value="KAH3672693.1"/>
    <property type="molecule type" value="Genomic_DNA"/>
</dbReference>
<evidence type="ECO:0000259" key="14">
    <source>
        <dbReference type="Pfam" id="PF00675"/>
    </source>
</evidence>
<protein>
    <recommendedName>
        <fullName evidence="10">Cytochrome b-c1 complex subunit 2, mitochondrial</fullName>
    </recommendedName>
    <alternativeName>
        <fullName evidence="12">Complex III subunit 2</fullName>
    </alternativeName>
    <alternativeName>
        <fullName evidence="11">Core protein II</fullName>
    </alternativeName>
    <alternativeName>
        <fullName evidence="13">Ubiquinol-cytochrome-c reductase complex core protein 2</fullName>
    </alternativeName>
</protein>
<keyword evidence="6" id="KW-0249">Electron transport</keyword>
<keyword evidence="17" id="KW-1185">Reference proteome</keyword>
<feature type="domain" description="Peptidase M16 C-terminal" evidence="15">
    <location>
        <begin position="164"/>
        <end position="294"/>
    </location>
</feature>
<comment type="similarity">
    <text evidence="9">Belongs to the peptidase M16 family. UQCRC2/QCR2 subfamily.</text>
</comment>
<dbReference type="Pfam" id="PF00675">
    <property type="entry name" value="Peptidase_M16"/>
    <property type="match status" value="1"/>
</dbReference>
<evidence type="ECO:0000256" key="12">
    <source>
        <dbReference type="ARBA" id="ARBA00041778"/>
    </source>
</evidence>
<dbReference type="PANTHER" id="PTHR11851:SF209">
    <property type="entry name" value="CYTOCHROME B-C1 COMPLEX SUBUNIT 2, MITOCHONDRIAL"/>
    <property type="match status" value="1"/>
</dbReference>
<keyword evidence="4" id="KW-0999">Mitochondrion inner membrane</keyword>
<dbReference type="InterPro" id="IPR007863">
    <property type="entry name" value="Peptidase_M16_C"/>
</dbReference>
<dbReference type="Gene3D" id="3.30.830.10">
    <property type="entry name" value="Metalloenzyme, LuxS/M16 peptidase-like"/>
    <property type="match status" value="2"/>
</dbReference>
<gene>
    <name evidence="16" type="ORF">WICMUC_004099</name>
</gene>
<keyword evidence="3" id="KW-0679">Respiratory chain</keyword>
<keyword evidence="7" id="KW-0496">Mitochondrion</keyword>
<comment type="caution">
    <text evidence="16">The sequence shown here is derived from an EMBL/GenBank/DDBJ whole genome shotgun (WGS) entry which is preliminary data.</text>
</comment>
<dbReference type="PANTHER" id="PTHR11851">
    <property type="entry name" value="METALLOPROTEASE"/>
    <property type="match status" value="1"/>
</dbReference>
<name>A0A9P8TAS2_9ASCO</name>
<evidence type="ECO:0000259" key="15">
    <source>
        <dbReference type="Pfam" id="PF05193"/>
    </source>
</evidence>
<dbReference type="SUPFAM" id="SSF63411">
    <property type="entry name" value="LuxS/MPP-like metallohydrolase"/>
    <property type="match status" value="2"/>
</dbReference>
<evidence type="ECO:0000256" key="2">
    <source>
        <dbReference type="ARBA" id="ARBA00022448"/>
    </source>
</evidence>
<evidence type="ECO:0000313" key="16">
    <source>
        <dbReference type="EMBL" id="KAH3672693.1"/>
    </source>
</evidence>
<dbReference type="Pfam" id="PF05193">
    <property type="entry name" value="Peptidase_M16_C"/>
    <property type="match status" value="1"/>
</dbReference>
<feature type="domain" description="Peptidase M16 N-terminal" evidence="14">
    <location>
        <begin position="17"/>
        <end position="160"/>
    </location>
</feature>
<dbReference type="OrthoDB" id="6369905at2759"/>
<reference evidence="16" key="2">
    <citation type="submission" date="2021-01" db="EMBL/GenBank/DDBJ databases">
        <authorList>
            <person name="Schikora-Tamarit M.A."/>
        </authorList>
    </citation>
    <scope>NUCLEOTIDE SEQUENCE</scope>
    <source>
        <strain evidence="16">CBS6341</strain>
    </source>
</reference>
<evidence type="ECO:0000256" key="5">
    <source>
        <dbReference type="ARBA" id="ARBA00022946"/>
    </source>
</evidence>
<organism evidence="16 17">
    <name type="scientific">Wickerhamomyces mucosus</name>
    <dbReference type="NCBI Taxonomy" id="1378264"/>
    <lineage>
        <taxon>Eukaryota</taxon>
        <taxon>Fungi</taxon>
        <taxon>Dikarya</taxon>
        <taxon>Ascomycota</taxon>
        <taxon>Saccharomycotina</taxon>
        <taxon>Saccharomycetes</taxon>
        <taxon>Phaffomycetales</taxon>
        <taxon>Wickerhamomycetaceae</taxon>
        <taxon>Wickerhamomyces</taxon>
    </lineage>
</organism>
<proteinExistence type="inferred from homology"/>
<evidence type="ECO:0000256" key="6">
    <source>
        <dbReference type="ARBA" id="ARBA00022982"/>
    </source>
</evidence>
<evidence type="ECO:0000256" key="1">
    <source>
        <dbReference type="ARBA" id="ARBA00004443"/>
    </source>
</evidence>
<evidence type="ECO:0000256" key="4">
    <source>
        <dbReference type="ARBA" id="ARBA00022792"/>
    </source>
</evidence>
<evidence type="ECO:0000256" key="13">
    <source>
        <dbReference type="ARBA" id="ARBA00042707"/>
    </source>
</evidence>
<dbReference type="GO" id="GO:0046872">
    <property type="term" value="F:metal ion binding"/>
    <property type="evidence" value="ECO:0007669"/>
    <property type="project" value="InterPro"/>
</dbReference>
<dbReference type="InterPro" id="IPR050361">
    <property type="entry name" value="MPP/UQCRC_Complex"/>
</dbReference>
<evidence type="ECO:0000256" key="8">
    <source>
        <dbReference type="ARBA" id="ARBA00023136"/>
    </source>
</evidence>
<accession>A0A9P8TAS2</accession>
<dbReference type="InterPro" id="IPR011765">
    <property type="entry name" value="Pept_M16_N"/>
</dbReference>
<evidence type="ECO:0000256" key="3">
    <source>
        <dbReference type="ARBA" id="ARBA00022660"/>
    </source>
</evidence>